<sequence length="66" mass="7550">MEKQVCNVNDIRALLGVSESKAYQYIRVMNEELERKGFLVVRGKVPRAYVEERFFGVKAEGKAAVE</sequence>
<protein>
    <recommendedName>
        <fullName evidence="3">ICEBs1 excisionase</fullName>
    </recommendedName>
</protein>
<dbReference type="RefSeq" id="WP_025487432.1">
    <property type="nucleotide sequence ID" value="NZ_JBKVAZ010000035.1"/>
</dbReference>
<organism evidence="1 2">
    <name type="scientific">Eisenbergiella massiliensis</name>
    <dbReference type="NCBI Taxonomy" id="1720294"/>
    <lineage>
        <taxon>Bacteria</taxon>
        <taxon>Bacillati</taxon>
        <taxon>Bacillota</taxon>
        <taxon>Clostridia</taxon>
        <taxon>Lachnospirales</taxon>
        <taxon>Lachnospiraceae</taxon>
        <taxon>Eisenbergiella</taxon>
    </lineage>
</organism>
<accession>A0A3E3IQW2</accession>
<dbReference type="OrthoDB" id="3174733at2"/>
<proteinExistence type="predicted"/>
<dbReference type="AlphaFoldDB" id="A0A3E3IQW2"/>
<reference evidence="1 2" key="1">
    <citation type="submission" date="2018-08" db="EMBL/GenBank/DDBJ databases">
        <title>A genome reference for cultivated species of the human gut microbiota.</title>
        <authorList>
            <person name="Zou Y."/>
            <person name="Xue W."/>
            <person name="Luo G."/>
        </authorList>
    </citation>
    <scope>NUCLEOTIDE SEQUENCE [LARGE SCALE GENOMIC DNA]</scope>
    <source>
        <strain evidence="1 2">AF26-4BH</strain>
    </source>
</reference>
<evidence type="ECO:0000313" key="1">
    <source>
        <dbReference type="EMBL" id="RGE69446.1"/>
    </source>
</evidence>
<evidence type="ECO:0000313" key="2">
    <source>
        <dbReference type="Proteomes" id="UP000261166"/>
    </source>
</evidence>
<dbReference type="EMBL" id="QVLU01000016">
    <property type="protein sequence ID" value="RGE69446.1"/>
    <property type="molecule type" value="Genomic_DNA"/>
</dbReference>
<name>A0A3E3IQW2_9FIRM</name>
<evidence type="ECO:0008006" key="3">
    <source>
        <dbReference type="Google" id="ProtNLM"/>
    </source>
</evidence>
<gene>
    <name evidence="1" type="ORF">DWY69_17520</name>
</gene>
<dbReference type="Proteomes" id="UP000261166">
    <property type="component" value="Unassembled WGS sequence"/>
</dbReference>
<comment type="caution">
    <text evidence="1">The sequence shown here is derived from an EMBL/GenBank/DDBJ whole genome shotgun (WGS) entry which is preliminary data.</text>
</comment>